<dbReference type="EMBL" id="PETL01000112">
    <property type="protein sequence ID" value="PIV64423.1"/>
    <property type="molecule type" value="Genomic_DNA"/>
</dbReference>
<feature type="domain" description="ThuA-like" evidence="1">
    <location>
        <begin position="384"/>
        <end position="573"/>
    </location>
</feature>
<dbReference type="SUPFAM" id="SSF51445">
    <property type="entry name" value="(Trans)glycosidases"/>
    <property type="match status" value="1"/>
</dbReference>
<name>A0A2M7E9L4_9BACT</name>
<comment type="caution">
    <text evidence="2">The sequence shown here is derived from an EMBL/GenBank/DDBJ whole genome shotgun (WGS) entry which is preliminary data.</text>
</comment>
<protein>
    <recommendedName>
        <fullName evidence="1">ThuA-like domain-containing protein</fullName>
    </recommendedName>
</protein>
<evidence type="ECO:0000313" key="2">
    <source>
        <dbReference type="EMBL" id="PIV64423.1"/>
    </source>
</evidence>
<dbReference type="Gene3D" id="3.40.50.880">
    <property type="match status" value="1"/>
</dbReference>
<dbReference type="Gene3D" id="3.20.20.80">
    <property type="entry name" value="Glycosidases"/>
    <property type="match status" value="2"/>
</dbReference>
<gene>
    <name evidence="2" type="ORF">COS11_02275</name>
</gene>
<dbReference type="InterPro" id="IPR029010">
    <property type="entry name" value="ThuA-like"/>
</dbReference>
<dbReference type="AlphaFoldDB" id="A0A2M7E9L4"/>
<dbReference type="Proteomes" id="UP000228886">
    <property type="component" value="Unassembled WGS sequence"/>
</dbReference>
<dbReference type="SUPFAM" id="SSF52317">
    <property type="entry name" value="Class I glutamine amidotransferase-like"/>
    <property type="match status" value="1"/>
</dbReference>
<evidence type="ECO:0000313" key="3">
    <source>
        <dbReference type="Proteomes" id="UP000228886"/>
    </source>
</evidence>
<dbReference type="Pfam" id="PF14871">
    <property type="entry name" value="GHL6"/>
    <property type="match status" value="1"/>
</dbReference>
<evidence type="ECO:0000259" key="1">
    <source>
        <dbReference type="Pfam" id="PF06283"/>
    </source>
</evidence>
<accession>A0A2M7E9L4</accession>
<dbReference type="CDD" id="cd03143">
    <property type="entry name" value="A4_beta-galactosidase_middle_domain"/>
    <property type="match status" value="1"/>
</dbReference>
<dbReference type="InterPro" id="IPR028212">
    <property type="entry name" value="GHL6"/>
</dbReference>
<sequence length="676" mass="78418">MEWYEKPLRFGGFIMEPEIAKRMNCNVVQISKTEDRLFEKVIEEFHKREIKVICYIGTFWMDEKMAKEHPDWLQKKGVKVKTFEESGRFPCPNSGWRDYTFDYLKDTLKNYEVDGIFFDGPGFYAGSCYCDNCQRRFKKQYGKTIPLKFEDNPDLYRNFIRFRYESINDFIRDAKKEAVSIGSKVPIYMNARGMKGLTKSCGRDVQEMAEYEDIVGAEAFMYYFSKHQTLDRPLWEQSGTAKFMKAAARRYNKPAVVFVTCTISPWSWRPHPEGEIWMMVGETVANNAGIWFEWTDERMKQPYPEWEIARKAYGFLKENEKFYEGAKSSANVALLWSRQAGDYYDEDEVMDLTGDFSPKGLAIESRDISKTYRSCYRGIYEALIRAHIPFDLVLDKDLEEGTLLSRYKTLILGNAPCLSDIQMEKIKEFVKNGGGLVATYETSLYDKEGRRREDFGLRELLGARIKAGKTEEGFAFGGNILLDKKGHSVKKTLSTIVPAPFYLMSVEPLKESEVIGFFSPRGELKINTNYPILITNRYGRGKVFYIAGNLGDTYWNIAVPEIKQLIANAIEWVSGESPIVSVDTLETIEVVLNYQKKENRYLLHLVNYTGEMARPVNHLLPVKEIKVSLHKRTFPKIKEVTTLKKRQRLSFKEKNDTFEFTIPELANYEVIVIQCQ</sequence>
<dbReference type="InterPro" id="IPR017853">
    <property type="entry name" value="GH"/>
</dbReference>
<dbReference type="InterPro" id="IPR029062">
    <property type="entry name" value="Class_I_gatase-like"/>
</dbReference>
<dbReference type="Pfam" id="PF06283">
    <property type="entry name" value="ThuA"/>
    <property type="match status" value="1"/>
</dbReference>
<reference evidence="3" key="1">
    <citation type="submission" date="2017-09" db="EMBL/GenBank/DDBJ databases">
        <title>Depth-based differentiation of microbial function through sediment-hosted aquifers and enrichment of novel symbionts in the deep terrestrial subsurface.</title>
        <authorList>
            <person name="Probst A.J."/>
            <person name="Ladd B."/>
            <person name="Jarett J.K."/>
            <person name="Geller-Mcgrath D.E."/>
            <person name="Sieber C.M.K."/>
            <person name="Emerson J.B."/>
            <person name="Anantharaman K."/>
            <person name="Thomas B.C."/>
            <person name="Malmstrom R."/>
            <person name="Stieglmeier M."/>
            <person name="Klingl A."/>
            <person name="Woyke T."/>
            <person name="Ryan C.M."/>
            <person name="Banfield J.F."/>
        </authorList>
    </citation>
    <scope>NUCLEOTIDE SEQUENCE [LARGE SCALE GENOMIC DNA]</scope>
</reference>
<organism evidence="2 3">
    <name type="scientific">bacterium (Candidatus Ratteibacteria) CG01_land_8_20_14_3_00_40_19</name>
    <dbReference type="NCBI Taxonomy" id="2014290"/>
    <lineage>
        <taxon>Bacteria</taxon>
        <taxon>Candidatus Ratteibacteria</taxon>
    </lineage>
</organism>
<proteinExistence type="predicted"/>